<sequence length="117" mass="12547">MVFTHIPASIFLITAAFMPNAPLAITFLILRSLVASMDVPARTSYVMAIVPANERAAAASVTNVPRSLAAALPPLATGAMLDHSNFGWPLILAGIIKITYDLLLLFQFRSVRPPEEG</sequence>
<organism evidence="3">
    <name type="scientific">freshwater metagenome</name>
    <dbReference type="NCBI Taxonomy" id="449393"/>
    <lineage>
        <taxon>unclassified sequences</taxon>
        <taxon>metagenomes</taxon>
        <taxon>ecological metagenomes</taxon>
    </lineage>
</organism>
<keyword evidence="1" id="KW-1133">Transmembrane helix</keyword>
<evidence type="ECO:0000259" key="2">
    <source>
        <dbReference type="PROSITE" id="PS50850"/>
    </source>
</evidence>
<dbReference type="SUPFAM" id="SSF103473">
    <property type="entry name" value="MFS general substrate transporter"/>
    <property type="match status" value="1"/>
</dbReference>
<dbReference type="PANTHER" id="PTHR23520:SF5">
    <property type="entry name" value="TRANSPORTER, PUTATIVE (AFU_ORTHOLOGUE AFUA_3G04000)-RELATED"/>
    <property type="match status" value="1"/>
</dbReference>
<dbReference type="Gene3D" id="1.20.1250.20">
    <property type="entry name" value="MFS general substrate transporter like domains"/>
    <property type="match status" value="1"/>
</dbReference>
<reference evidence="3" key="1">
    <citation type="submission" date="2020-05" db="EMBL/GenBank/DDBJ databases">
        <authorList>
            <person name="Chiriac C."/>
            <person name="Salcher M."/>
            <person name="Ghai R."/>
            <person name="Kavagutti S V."/>
        </authorList>
    </citation>
    <scope>NUCLEOTIDE SEQUENCE</scope>
</reference>
<evidence type="ECO:0000313" key="3">
    <source>
        <dbReference type="EMBL" id="CAB4785031.1"/>
    </source>
</evidence>
<name>A0A6J6WIN4_9ZZZZ</name>
<keyword evidence="1" id="KW-0472">Membrane</keyword>
<protein>
    <submittedName>
        <fullName evidence="3">Unannotated protein</fullName>
    </submittedName>
</protein>
<gene>
    <name evidence="3" type="ORF">UFOPK2880_01681</name>
</gene>
<dbReference type="GO" id="GO:0022857">
    <property type="term" value="F:transmembrane transporter activity"/>
    <property type="evidence" value="ECO:0007669"/>
    <property type="project" value="InterPro"/>
</dbReference>
<dbReference type="PANTHER" id="PTHR23520">
    <property type="entry name" value="TRANSPORTER, PUTATIVE (AFU_ORTHOLOGUE AFUA_3G04000)-RELATED"/>
    <property type="match status" value="1"/>
</dbReference>
<dbReference type="InterPro" id="IPR020846">
    <property type="entry name" value="MFS_dom"/>
</dbReference>
<accession>A0A6J6WIN4</accession>
<dbReference type="AlphaFoldDB" id="A0A6J6WIN4"/>
<proteinExistence type="predicted"/>
<dbReference type="Pfam" id="PF07690">
    <property type="entry name" value="MFS_1"/>
    <property type="match status" value="1"/>
</dbReference>
<dbReference type="PROSITE" id="PS50850">
    <property type="entry name" value="MFS"/>
    <property type="match status" value="1"/>
</dbReference>
<dbReference type="InterPro" id="IPR011701">
    <property type="entry name" value="MFS"/>
</dbReference>
<feature type="domain" description="Major facilitator superfamily (MFS) profile" evidence="2">
    <location>
        <begin position="1"/>
        <end position="117"/>
    </location>
</feature>
<evidence type="ECO:0000256" key="1">
    <source>
        <dbReference type="SAM" id="Phobius"/>
    </source>
</evidence>
<dbReference type="EMBL" id="CAEZZP010000147">
    <property type="protein sequence ID" value="CAB4785031.1"/>
    <property type="molecule type" value="Genomic_DNA"/>
</dbReference>
<feature type="transmembrane region" description="Helical" evidence="1">
    <location>
        <begin position="6"/>
        <end position="30"/>
    </location>
</feature>
<keyword evidence="1" id="KW-0812">Transmembrane</keyword>
<dbReference type="InterPro" id="IPR036259">
    <property type="entry name" value="MFS_trans_sf"/>
</dbReference>